<gene>
    <name evidence="2" type="ORF">NCTC12961_04355</name>
</gene>
<reference evidence="2 3" key="1">
    <citation type="submission" date="2018-06" db="EMBL/GenBank/DDBJ databases">
        <authorList>
            <consortium name="Pathogen Informatics"/>
            <person name="Doyle S."/>
        </authorList>
    </citation>
    <scope>NUCLEOTIDE SEQUENCE [LARGE SCALE GENOMIC DNA]</scope>
    <source>
        <strain evidence="2 3">NCTC12961</strain>
    </source>
</reference>
<evidence type="ECO:0000259" key="1">
    <source>
        <dbReference type="Pfam" id="PF14403"/>
    </source>
</evidence>
<sequence>MLENLPNLIVKGAFPQLRIRTCIAGDLSATELAQLKERIRARPYNYVAQELIGLSQAPGLSPRPPYQLQNHATCLRVFAVATRTATG</sequence>
<protein>
    <submittedName>
        <fullName evidence="2">Domain of uncharacterized function (DUF407)</fullName>
    </submittedName>
</protein>
<feature type="domain" description="Circularly permuted ATP-grasp type 2" evidence="1">
    <location>
        <begin position="2"/>
        <end position="83"/>
    </location>
</feature>
<dbReference type="PANTHER" id="PTHR34595:SF2">
    <property type="entry name" value="BLR2978 PROTEIN"/>
    <property type="match status" value="1"/>
</dbReference>
<dbReference type="Pfam" id="PF14403">
    <property type="entry name" value="CP_ATPgrasp_2"/>
    <property type="match status" value="1"/>
</dbReference>
<evidence type="ECO:0000313" key="3">
    <source>
        <dbReference type="Proteomes" id="UP000248897"/>
    </source>
</evidence>
<dbReference type="EMBL" id="LS483469">
    <property type="protein sequence ID" value="SQI44407.1"/>
    <property type="molecule type" value="Genomic_DNA"/>
</dbReference>
<name>A0A2X4UX19_SERPL</name>
<dbReference type="Gene3D" id="3.30.1490.270">
    <property type="match status" value="1"/>
</dbReference>
<dbReference type="PANTHER" id="PTHR34595">
    <property type="entry name" value="BLR5612 PROTEIN"/>
    <property type="match status" value="1"/>
</dbReference>
<proteinExistence type="predicted"/>
<dbReference type="Proteomes" id="UP000248897">
    <property type="component" value="Chromosome 1"/>
</dbReference>
<dbReference type="InterPro" id="IPR025841">
    <property type="entry name" value="CP_ATPgrasp_2"/>
</dbReference>
<accession>A0A2X4UX19</accession>
<dbReference type="InterPro" id="IPR051680">
    <property type="entry name" value="ATP-dep_Glu-Cys_Ligase-2"/>
</dbReference>
<evidence type="ECO:0000313" key="2">
    <source>
        <dbReference type="EMBL" id="SQI44407.1"/>
    </source>
</evidence>
<dbReference type="AlphaFoldDB" id="A0A2X4UX19"/>
<organism evidence="2 3">
    <name type="scientific">Serratia plymuthica</name>
    <dbReference type="NCBI Taxonomy" id="82996"/>
    <lineage>
        <taxon>Bacteria</taxon>
        <taxon>Pseudomonadati</taxon>
        <taxon>Pseudomonadota</taxon>
        <taxon>Gammaproteobacteria</taxon>
        <taxon>Enterobacterales</taxon>
        <taxon>Yersiniaceae</taxon>
        <taxon>Serratia</taxon>
    </lineage>
</organism>